<name>A0AAV2CTG1_9ROSI</name>
<dbReference type="AlphaFoldDB" id="A0AAV2CTG1"/>
<proteinExistence type="predicted"/>
<dbReference type="Proteomes" id="UP001497516">
    <property type="component" value="Chromosome 10"/>
</dbReference>
<reference evidence="1 2" key="1">
    <citation type="submission" date="2024-04" db="EMBL/GenBank/DDBJ databases">
        <authorList>
            <person name="Fracassetti M."/>
        </authorList>
    </citation>
    <scope>NUCLEOTIDE SEQUENCE [LARGE SCALE GENOMIC DNA]</scope>
</reference>
<protein>
    <submittedName>
        <fullName evidence="1">Uncharacterized protein</fullName>
    </submittedName>
</protein>
<accession>A0AAV2CTG1</accession>
<gene>
    <name evidence="1" type="ORF">LTRI10_LOCUS7299</name>
</gene>
<evidence type="ECO:0000313" key="1">
    <source>
        <dbReference type="EMBL" id="CAL1359832.1"/>
    </source>
</evidence>
<sequence>MLLERGLRWQVGNGQSVSLLQSNWIPGYQLDPPAYNPRILPEGGDPLVAEVIREGGGRWSDGMLSQWFDPPTCKAIKAIPLPRRDVPDKLIWHFTADGVFSVKTAYHLAVNLDRRRGVAFLGELDG</sequence>
<keyword evidence="2" id="KW-1185">Reference proteome</keyword>
<organism evidence="1 2">
    <name type="scientific">Linum trigynum</name>
    <dbReference type="NCBI Taxonomy" id="586398"/>
    <lineage>
        <taxon>Eukaryota</taxon>
        <taxon>Viridiplantae</taxon>
        <taxon>Streptophyta</taxon>
        <taxon>Embryophyta</taxon>
        <taxon>Tracheophyta</taxon>
        <taxon>Spermatophyta</taxon>
        <taxon>Magnoliopsida</taxon>
        <taxon>eudicotyledons</taxon>
        <taxon>Gunneridae</taxon>
        <taxon>Pentapetalae</taxon>
        <taxon>rosids</taxon>
        <taxon>fabids</taxon>
        <taxon>Malpighiales</taxon>
        <taxon>Linaceae</taxon>
        <taxon>Linum</taxon>
    </lineage>
</organism>
<evidence type="ECO:0000313" key="2">
    <source>
        <dbReference type="Proteomes" id="UP001497516"/>
    </source>
</evidence>
<dbReference type="EMBL" id="OZ034814">
    <property type="protein sequence ID" value="CAL1359832.1"/>
    <property type="molecule type" value="Genomic_DNA"/>
</dbReference>